<sequence>MAVKLDIAEGASAYIEEKGLIQVIETAHQSRETRNTLLAQIRRYDKSIIDDLEKLGVFEDTDESDEVDQWRGFIG</sequence>
<comment type="caution">
    <text evidence="1">The sequence shown here is derived from an EMBL/GenBank/DDBJ whole genome shotgun (WGS) entry which is preliminary data.</text>
</comment>
<dbReference type="Proteomes" id="UP000011531">
    <property type="component" value="Unassembled WGS sequence"/>
</dbReference>
<reference evidence="1 2" key="1">
    <citation type="journal article" date="2014" name="PLoS Genet.">
        <title>Phylogenetically driven sequencing of extremely halophilic archaea reveals strategies for static and dynamic osmo-response.</title>
        <authorList>
            <person name="Becker E.A."/>
            <person name="Seitzer P.M."/>
            <person name="Tritt A."/>
            <person name="Larsen D."/>
            <person name="Krusor M."/>
            <person name="Yao A.I."/>
            <person name="Wu D."/>
            <person name="Madern D."/>
            <person name="Eisen J.A."/>
            <person name="Darling A.E."/>
            <person name="Facciotti M.T."/>
        </authorList>
    </citation>
    <scope>NUCLEOTIDE SEQUENCE [LARGE SCALE GENOMIC DNA]</scope>
    <source>
        <strain evidence="1 2">DSM 18795</strain>
    </source>
</reference>
<gene>
    <name evidence="1" type="ORF">C492_09535</name>
</gene>
<proteinExistence type="predicted"/>
<evidence type="ECO:0000313" key="2">
    <source>
        <dbReference type="Proteomes" id="UP000011531"/>
    </source>
</evidence>
<organism evidence="1 2">
    <name type="scientific">Natronococcus jeotgali DSM 18795</name>
    <dbReference type="NCBI Taxonomy" id="1227498"/>
    <lineage>
        <taxon>Archaea</taxon>
        <taxon>Methanobacteriati</taxon>
        <taxon>Methanobacteriota</taxon>
        <taxon>Stenosarchaea group</taxon>
        <taxon>Halobacteria</taxon>
        <taxon>Halobacteriales</taxon>
        <taxon>Natrialbaceae</taxon>
        <taxon>Natronococcus</taxon>
    </lineage>
</organism>
<accession>L9XI30</accession>
<dbReference type="EMBL" id="AOIA01000086">
    <property type="protein sequence ID" value="ELY61267.1"/>
    <property type="molecule type" value="Genomic_DNA"/>
</dbReference>
<protein>
    <submittedName>
        <fullName evidence="1">Uncharacterized protein</fullName>
    </submittedName>
</protein>
<keyword evidence="2" id="KW-1185">Reference proteome</keyword>
<name>L9XI30_9EURY</name>
<dbReference type="AlphaFoldDB" id="L9XI30"/>
<evidence type="ECO:0000313" key="1">
    <source>
        <dbReference type="EMBL" id="ELY61267.1"/>
    </source>
</evidence>